<evidence type="ECO:0000256" key="2">
    <source>
        <dbReference type="ARBA" id="ARBA00012961"/>
    </source>
</evidence>
<accession>A0A8S1K7Q1</accession>
<dbReference type="AlphaFoldDB" id="A0A8S1K7Q1"/>
<keyword evidence="6" id="KW-0067">ATP-binding</keyword>
<dbReference type="EC" id="2.7.4.8" evidence="2"/>
<sequence length="197" mass="22765">MKAIYFFSTIKPLIVSGPSGVGKGSLVTRLLQNSQEFVYSVSLTTRKPRPNETNGINYFFVDKAAFDEKIKSNAFLEVCEVHGNLYGTSKHQINEIINKNKIPLIEIDVQGAEKINQQLNHQCVSIFILPPSIEILRERLIGRKTETQDIIERRIKNAEIEIQKARSFQFYHFIINDNFETCYNEFLEIINKKYQCS</sequence>
<dbReference type="CDD" id="cd00071">
    <property type="entry name" value="GMPK"/>
    <property type="match status" value="1"/>
</dbReference>
<dbReference type="InterPro" id="IPR017665">
    <property type="entry name" value="Guanylate_kinase"/>
</dbReference>
<gene>
    <name evidence="8" type="ORF">PSON_ATCC_30995.1.T0030577</name>
</gene>
<keyword evidence="5" id="KW-0418">Kinase</keyword>
<keyword evidence="9" id="KW-1185">Reference proteome</keyword>
<comment type="caution">
    <text evidence="8">The sequence shown here is derived from an EMBL/GenBank/DDBJ whole genome shotgun (WGS) entry which is preliminary data.</text>
</comment>
<evidence type="ECO:0000256" key="4">
    <source>
        <dbReference type="ARBA" id="ARBA00022741"/>
    </source>
</evidence>
<dbReference type="PROSITE" id="PS50052">
    <property type="entry name" value="GUANYLATE_KINASE_2"/>
    <property type="match status" value="1"/>
</dbReference>
<name>A0A8S1K7Q1_9CILI</name>
<dbReference type="InterPro" id="IPR020590">
    <property type="entry name" value="Guanylate_kinase_CS"/>
</dbReference>
<keyword evidence="4" id="KW-0547">Nucleotide-binding</keyword>
<evidence type="ECO:0000256" key="3">
    <source>
        <dbReference type="ARBA" id="ARBA00022679"/>
    </source>
</evidence>
<dbReference type="FunFam" id="3.30.63.10:FF:000002">
    <property type="entry name" value="Guanylate kinase 1"/>
    <property type="match status" value="1"/>
</dbReference>
<reference evidence="8" key="1">
    <citation type="submission" date="2021-01" db="EMBL/GenBank/DDBJ databases">
        <authorList>
            <consortium name="Genoscope - CEA"/>
            <person name="William W."/>
        </authorList>
    </citation>
    <scope>NUCLEOTIDE SEQUENCE</scope>
</reference>
<dbReference type="NCBIfam" id="TIGR03263">
    <property type="entry name" value="guanyl_kin"/>
    <property type="match status" value="1"/>
</dbReference>
<evidence type="ECO:0000256" key="5">
    <source>
        <dbReference type="ARBA" id="ARBA00022777"/>
    </source>
</evidence>
<dbReference type="GO" id="GO:0005829">
    <property type="term" value="C:cytosol"/>
    <property type="evidence" value="ECO:0007669"/>
    <property type="project" value="TreeGrafter"/>
</dbReference>
<dbReference type="InterPro" id="IPR008144">
    <property type="entry name" value="Guanylate_kin-like_dom"/>
</dbReference>
<evidence type="ECO:0000313" key="9">
    <source>
        <dbReference type="Proteomes" id="UP000692954"/>
    </source>
</evidence>
<dbReference type="PANTHER" id="PTHR23117:SF13">
    <property type="entry name" value="GUANYLATE KINASE"/>
    <property type="match status" value="1"/>
</dbReference>
<dbReference type="InterPro" id="IPR008145">
    <property type="entry name" value="GK/Ca_channel_bsu"/>
</dbReference>
<organism evidence="8 9">
    <name type="scientific">Paramecium sonneborni</name>
    <dbReference type="NCBI Taxonomy" id="65129"/>
    <lineage>
        <taxon>Eukaryota</taxon>
        <taxon>Sar</taxon>
        <taxon>Alveolata</taxon>
        <taxon>Ciliophora</taxon>
        <taxon>Intramacronucleata</taxon>
        <taxon>Oligohymenophorea</taxon>
        <taxon>Peniculida</taxon>
        <taxon>Parameciidae</taxon>
        <taxon>Paramecium</taxon>
    </lineage>
</organism>
<dbReference type="SMART" id="SM00072">
    <property type="entry name" value="GuKc"/>
    <property type="match status" value="1"/>
</dbReference>
<evidence type="ECO:0000256" key="6">
    <source>
        <dbReference type="ARBA" id="ARBA00022840"/>
    </source>
</evidence>
<dbReference type="OrthoDB" id="6334211at2759"/>
<evidence type="ECO:0000259" key="7">
    <source>
        <dbReference type="PROSITE" id="PS50052"/>
    </source>
</evidence>
<protein>
    <recommendedName>
        <fullName evidence="2">guanylate kinase</fullName>
        <ecNumber evidence="2">2.7.4.8</ecNumber>
    </recommendedName>
</protein>
<evidence type="ECO:0000256" key="1">
    <source>
        <dbReference type="ARBA" id="ARBA00005790"/>
    </source>
</evidence>
<evidence type="ECO:0000313" key="8">
    <source>
        <dbReference type="EMBL" id="CAD8049116.1"/>
    </source>
</evidence>
<dbReference type="PROSITE" id="PS00856">
    <property type="entry name" value="GUANYLATE_KINASE_1"/>
    <property type="match status" value="1"/>
</dbReference>
<dbReference type="PANTHER" id="PTHR23117">
    <property type="entry name" value="GUANYLATE KINASE-RELATED"/>
    <property type="match status" value="1"/>
</dbReference>
<proteinExistence type="inferred from homology"/>
<dbReference type="Proteomes" id="UP000692954">
    <property type="component" value="Unassembled WGS sequence"/>
</dbReference>
<dbReference type="Pfam" id="PF00625">
    <property type="entry name" value="Guanylate_kin"/>
    <property type="match status" value="1"/>
</dbReference>
<dbReference type="GO" id="GO:0005524">
    <property type="term" value="F:ATP binding"/>
    <property type="evidence" value="ECO:0007669"/>
    <property type="project" value="UniProtKB-KW"/>
</dbReference>
<keyword evidence="3" id="KW-0808">Transferase</keyword>
<dbReference type="EMBL" id="CAJJDN010000003">
    <property type="protein sequence ID" value="CAD8049116.1"/>
    <property type="molecule type" value="Genomic_DNA"/>
</dbReference>
<dbReference type="GO" id="GO:0004385">
    <property type="term" value="F:GMP kinase activity"/>
    <property type="evidence" value="ECO:0007669"/>
    <property type="project" value="UniProtKB-EC"/>
</dbReference>
<comment type="similarity">
    <text evidence="1">Belongs to the guanylate kinase family.</text>
</comment>
<feature type="domain" description="Guanylate kinase-like" evidence="7">
    <location>
        <begin position="10"/>
        <end position="191"/>
    </location>
</feature>